<keyword evidence="2" id="KW-1185">Reference proteome</keyword>
<reference evidence="1" key="1">
    <citation type="submission" date="2019-03" db="EMBL/GenBank/DDBJ databases">
        <title>Candidatus Syntrophosphaera thermopropionivorans: a novel player in syntrophic propionate oxidation during anaerobic digestion.</title>
        <authorList>
            <person name="Dyksma S."/>
        </authorList>
    </citation>
    <scope>NUCLEOTIDE SEQUENCE</scope>
    <source>
        <strain evidence="1">W5</strain>
    </source>
</reference>
<accession>A0AC61QHV6</accession>
<comment type="caution">
    <text evidence="1">The sequence shown here is derived from an EMBL/GenBank/DDBJ whole genome shotgun (WGS) entry which is preliminary data.</text>
</comment>
<protein>
    <submittedName>
        <fullName evidence="1">Uncharacterized protein</fullName>
    </submittedName>
</protein>
<proteinExistence type="predicted"/>
<dbReference type="EMBL" id="SMOG01000027">
    <property type="protein sequence ID" value="TDF72539.1"/>
    <property type="molecule type" value="Genomic_DNA"/>
</dbReference>
<sequence>MHFLLSLLFVVVNIALAMFLAYLFKWVLFNPKPKKFLGWHIPLTPGFIVKKRDQIFAKIYDALQDYLYQAENPGLRRGYLYEWEEQVRLRALEQVSFIDKVPLLPASFKRKIKNAVANSARNTVSFIFRRTVPQLLEKFQVEHKLEQLDAKISNDVIYGYFQQYIYKPLLIAAAVAGLLIGIINMVLYLILV</sequence>
<evidence type="ECO:0000313" key="2">
    <source>
        <dbReference type="Proteomes" id="UP000294588"/>
    </source>
</evidence>
<name>A0AC61QHV6_9BACT</name>
<dbReference type="Proteomes" id="UP000294588">
    <property type="component" value="Unassembled WGS sequence"/>
</dbReference>
<evidence type="ECO:0000313" key="1">
    <source>
        <dbReference type="EMBL" id="TDF72539.1"/>
    </source>
</evidence>
<organism evidence="1 2">
    <name type="scientific">Candidatus Syntrophosphaera thermopropionivorans</name>
    <dbReference type="NCBI Taxonomy" id="2593015"/>
    <lineage>
        <taxon>Bacteria</taxon>
        <taxon>Pseudomonadati</taxon>
        <taxon>Candidatus Cloacimonadota</taxon>
        <taxon>Candidatus Cloacimonadia</taxon>
        <taxon>Candidatus Cloacimonadales</taxon>
        <taxon>Candidatus Cloacimonadaceae</taxon>
        <taxon>Candidatus Syntrophosphaera</taxon>
    </lineage>
</organism>
<gene>
    <name evidence="1" type="ORF">E0946_06515</name>
</gene>